<protein>
    <submittedName>
        <fullName evidence="2">Uncharacterized protein</fullName>
    </submittedName>
</protein>
<gene>
    <name evidence="2" type="ordered locus">DVUA0017</name>
</gene>
<evidence type="ECO:0000256" key="1">
    <source>
        <dbReference type="SAM" id="Phobius"/>
    </source>
</evidence>
<dbReference type="KEGG" id="dvu:DVUA0017"/>
<accession>Q72WS2</accession>
<dbReference type="EMBL" id="AE017286">
    <property type="protein sequence ID" value="AAS94433.1"/>
    <property type="molecule type" value="Genomic_DNA"/>
</dbReference>
<dbReference type="HOGENOM" id="CLU_3355833_0_0_7"/>
<name>Q72WS2_NITV2</name>
<keyword evidence="1" id="KW-0812">Transmembrane</keyword>
<feature type="transmembrane region" description="Helical" evidence="1">
    <location>
        <begin position="6"/>
        <end position="22"/>
    </location>
</feature>
<dbReference type="AlphaFoldDB" id="Q72WS2"/>
<keyword evidence="2" id="KW-0614">Plasmid</keyword>
<keyword evidence="1" id="KW-0472">Membrane</keyword>
<organism evidence="2 3">
    <name type="scientific">Nitratidesulfovibrio vulgaris (strain ATCC 29579 / DSM 644 / CCUG 34227 / NCIMB 8303 / VKM B-1760 / Hildenborough)</name>
    <name type="common">Desulfovibrio vulgaris</name>
    <dbReference type="NCBI Taxonomy" id="882"/>
    <lineage>
        <taxon>Bacteria</taxon>
        <taxon>Pseudomonadati</taxon>
        <taxon>Thermodesulfobacteriota</taxon>
        <taxon>Desulfovibrionia</taxon>
        <taxon>Desulfovibrionales</taxon>
        <taxon>Desulfovibrionaceae</taxon>
        <taxon>Nitratidesulfovibrio</taxon>
    </lineage>
</organism>
<evidence type="ECO:0000313" key="3">
    <source>
        <dbReference type="Proteomes" id="UP000002194"/>
    </source>
</evidence>
<geneLocation type="plasmid" evidence="2 3">
    <name>pDV</name>
</geneLocation>
<dbReference type="EnsemblBacteria" id="AAS94433">
    <property type="protein sequence ID" value="AAS94433"/>
    <property type="gene ID" value="DVUA0017"/>
</dbReference>
<keyword evidence="1" id="KW-1133">Transmembrane helix</keyword>
<keyword evidence="3" id="KW-1185">Reference proteome</keyword>
<dbReference type="Proteomes" id="UP000002194">
    <property type="component" value="Plasmid pDV"/>
</dbReference>
<reference evidence="2 3" key="1">
    <citation type="journal article" date="2004" name="Nat. Biotechnol.">
        <title>The genome sequence of the anaerobic, sulfate-reducing bacterium Desulfovibrio vulgaris Hildenborough.</title>
        <authorList>
            <person name="Heidelberg J.F."/>
            <person name="Seshadri R."/>
            <person name="Haveman S.A."/>
            <person name="Hemme C.L."/>
            <person name="Paulsen I.T."/>
            <person name="Kolonay J.F."/>
            <person name="Eisen J.A."/>
            <person name="Ward N."/>
            <person name="Methe B."/>
            <person name="Brinkac L.M."/>
            <person name="Daugherty S.C."/>
            <person name="Deboy R.T."/>
            <person name="Dodson R.J."/>
            <person name="Durkin A.S."/>
            <person name="Madupu R."/>
            <person name="Nelson W.C."/>
            <person name="Sullivan S.A."/>
            <person name="Fouts D."/>
            <person name="Haft D.H."/>
            <person name="Selengut J."/>
            <person name="Peterson J.D."/>
            <person name="Davidsen T.M."/>
            <person name="Zafar N."/>
            <person name="Zhou L."/>
            <person name="Radune D."/>
            <person name="Dimitrov G."/>
            <person name="Hance M."/>
            <person name="Tran K."/>
            <person name="Khouri H."/>
            <person name="Gill J."/>
            <person name="Utterback T.R."/>
            <person name="Feldblyum T.V."/>
            <person name="Wall J.D."/>
            <person name="Voordouw G."/>
            <person name="Fraser C.M."/>
        </authorList>
    </citation>
    <scope>NUCLEOTIDE SEQUENCE [LARGE SCALE GENOMIC DNA]</scope>
    <source>
        <strain evidence="3">ATCC 29579 / DSM 644 / NCIMB 8303 / VKM B-1760 / Hildenborough</strain>
        <plasmid evidence="3">pDV</plasmid>
    </source>
</reference>
<evidence type="ECO:0000313" key="2">
    <source>
        <dbReference type="EMBL" id="AAS94433.1"/>
    </source>
</evidence>
<sequence>MIKTWLVIGPCAIVLGVVLFRSESQGRYRRRAQTLH</sequence>
<proteinExistence type="predicted"/>